<keyword evidence="1" id="KW-1133">Transmembrane helix</keyword>
<feature type="transmembrane region" description="Helical" evidence="1">
    <location>
        <begin position="6"/>
        <end position="28"/>
    </location>
</feature>
<dbReference type="Pfam" id="PF19059">
    <property type="entry name" value="DUF5755"/>
    <property type="match status" value="1"/>
</dbReference>
<accession>A0A6C0BPR1</accession>
<dbReference type="AlphaFoldDB" id="A0A6C0BPR1"/>
<keyword evidence="1" id="KW-0472">Membrane</keyword>
<sequence>MDIYKIMVLDLLSFTIVLIVFAMTVYFMNMKQQEILLKSKINDLEYLVKKRTINNNAITLEQQLNDVNQNTSTNDDAVHVVNKIPINIHTRGYPKNYTIIGVLNDSVNQKILPLYGRQVHNASSKWSYYTSSDGYNTLNLSIVHNNKDCWNEYGCEEIFSNDVVNVIGYEGEFKVNLYKKNGPTYIPYIN</sequence>
<protein>
    <submittedName>
        <fullName evidence="2">Uncharacterized protein</fullName>
    </submittedName>
</protein>
<dbReference type="EMBL" id="MN739217">
    <property type="protein sequence ID" value="QHS94166.1"/>
    <property type="molecule type" value="Genomic_DNA"/>
</dbReference>
<name>A0A6C0BPR1_9ZZZZ</name>
<dbReference type="InterPro" id="IPR043929">
    <property type="entry name" value="DUF5755"/>
</dbReference>
<reference evidence="2" key="1">
    <citation type="journal article" date="2020" name="Nature">
        <title>Giant virus diversity and host interactions through global metagenomics.</title>
        <authorList>
            <person name="Schulz F."/>
            <person name="Roux S."/>
            <person name="Paez-Espino D."/>
            <person name="Jungbluth S."/>
            <person name="Walsh D.A."/>
            <person name="Denef V.J."/>
            <person name="McMahon K.D."/>
            <person name="Konstantinidis K.T."/>
            <person name="Eloe-Fadrosh E.A."/>
            <person name="Kyrpides N.C."/>
            <person name="Woyke T."/>
        </authorList>
    </citation>
    <scope>NUCLEOTIDE SEQUENCE</scope>
    <source>
        <strain evidence="2">GVMAG-M-3300018416-26</strain>
    </source>
</reference>
<evidence type="ECO:0000313" key="2">
    <source>
        <dbReference type="EMBL" id="QHS94166.1"/>
    </source>
</evidence>
<evidence type="ECO:0000256" key="1">
    <source>
        <dbReference type="SAM" id="Phobius"/>
    </source>
</evidence>
<organism evidence="2">
    <name type="scientific">viral metagenome</name>
    <dbReference type="NCBI Taxonomy" id="1070528"/>
    <lineage>
        <taxon>unclassified sequences</taxon>
        <taxon>metagenomes</taxon>
        <taxon>organismal metagenomes</taxon>
    </lineage>
</organism>
<proteinExistence type="predicted"/>
<keyword evidence="1" id="KW-0812">Transmembrane</keyword>